<evidence type="ECO:0000313" key="1">
    <source>
        <dbReference type="EMBL" id="KAA6364382.1"/>
    </source>
</evidence>
<gene>
    <name evidence="1" type="ORF">EZS28_040091</name>
</gene>
<protein>
    <submittedName>
        <fullName evidence="1">Uncharacterized protein</fullName>
    </submittedName>
</protein>
<accession>A0A5J4U362</accession>
<evidence type="ECO:0000313" key="2">
    <source>
        <dbReference type="Proteomes" id="UP000324800"/>
    </source>
</evidence>
<reference evidence="1 2" key="1">
    <citation type="submission" date="2019-03" db="EMBL/GenBank/DDBJ databases">
        <title>Single cell metagenomics reveals metabolic interactions within the superorganism composed of flagellate Streblomastix strix and complex community of Bacteroidetes bacteria on its surface.</title>
        <authorList>
            <person name="Treitli S.C."/>
            <person name="Kolisko M."/>
            <person name="Husnik F."/>
            <person name="Keeling P."/>
            <person name="Hampl V."/>
        </authorList>
    </citation>
    <scope>NUCLEOTIDE SEQUENCE [LARGE SCALE GENOMIC DNA]</scope>
    <source>
        <strain evidence="1">ST1C</strain>
    </source>
</reference>
<dbReference type="EMBL" id="SNRW01021723">
    <property type="protein sequence ID" value="KAA6364382.1"/>
    <property type="molecule type" value="Genomic_DNA"/>
</dbReference>
<comment type="caution">
    <text evidence="1">The sequence shown here is derived from an EMBL/GenBank/DDBJ whole genome shotgun (WGS) entry which is preliminary data.</text>
</comment>
<dbReference type="AlphaFoldDB" id="A0A5J4U362"/>
<name>A0A5J4U362_9EUKA</name>
<organism evidence="1 2">
    <name type="scientific">Streblomastix strix</name>
    <dbReference type="NCBI Taxonomy" id="222440"/>
    <lineage>
        <taxon>Eukaryota</taxon>
        <taxon>Metamonada</taxon>
        <taxon>Preaxostyla</taxon>
        <taxon>Oxymonadida</taxon>
        <taxon>Streblomastigidae</taxon>
        <taxon>Streblomastix</taxon>
    </lineage>
</organism>
<proteinExistence type="predicted"/>
<dbReference type="Proteomes" id="UP000324800">
    <property type="component" value="Unassembled WGS sequence"/>
</dbReference>
<sequence length="149" mass="17514">MIQVIGGSMRIPKLQDILIMYGIEGQWKQLNKENFEKKKKFEGLNGAKLKTNQILRVFDSDDDKAEFVTVQKEQRIIEKFDNKKNNKDIIINDNLVSSAPITLFEHWTVASRIQRDNCEETRWSDKVWKELKAKGRAENEEMKKQGEKE</sequence>